<dbReference type="PANTHER" id="PTHR11803">
    <property type="entry name" value="2-IMINOBUTANOATE/2-IMINOPROPANOATE DEAMINASE RIDA"/>
    <property type="match status" value="1"/>
</dbReference>
<gene>
    <name evidence="2" type="ORF">V8247_07265</name>
</gene>
<evidence type="ECO:0000313" key="3">
    <source>
        <dbReference type="Proteomes" id="UP001375370"/>
    </source>
</evidence>
<dbReference type="EMBL" id="CP146612">
    <property type="protein sequence ID" value="WWX25051.1"/>
    <property type="molecule type" value="Genomic_DNA"/>
</dbReference>
<dbReference type="InterPro" id="IPR006056">
    <property type="entry name" value="RidA"/>
</dbReference>
<sequence length="126" mass="13048">MTKEIIHSDHAPKAIGPYSQAIKAGNLLFTSGQLPLNPATGEVGGDIAAQTRQVLENLKAVIEAAGGTLADVVKATVFITDLAGFAAMNEVYAQYFSVKPPARSTVEVSGLAKNALVEIEVVAVLG</sequence>
<reference evidence="2 3" key="1">
    <citation type="submission" date="2024-03" db="EMBL/GenBank/DDBJ databases">
        <title>A Dehalogenimonas Isolated from Estuarine Sediments Dihaloeliminates Chlorinated Alkanes.</title>
        <authorList>
            <person name="Yang Y."/>
            <person name="Wang H."/>
        </authorList>
    </citation>
    <scope>NUCLEOTIDE SEQUENCE [LARGE SCALE GENOMIC DNA]</scope>
    <source>
        <strain evidence="2 3">W</strain>
    </source>
</reference>
<name>A0ABZ2J7C7_9CHLR</name>
<dbReference type="RefSeq" id="WP_338737184.1">
    <property type="nucleotide sequence ID" value="NZ_CP146612.1"/>
</dbReference>
<accession>A0ABZ2J7C7</accession>
<dbReference type="CDD" id="cd00448">
    <property type="entry name" value="YjgF_YER057c_UK114_family"/>
    <property type="match status" value="1"/>
</dbReference>
<dbReference type="NCBIfam" id="TIGR00004">
    <property type="entry name" value="Rid family detoxifying hydrolase"/>
    <property type="match status" value="1"/>
</dbReference>
<organism evidence="2 3">
    <name type="scientific">Candidatus Dehalogenimonas loeffleri</name>
    <dbReference type="NCBI Taxonomy" id="3127115"/>
    <lineage>
        <taxon>Bacteria</taxon>
        <taxon>Bacillati</taxon>
        <taxon>Chloroflexota</taxon>
        <taxon>Dehalococcoidia</taxon>
        <taxon>Dehalococcoidales</taxon>
        <taxon>Dehalococcoidaceae</taxon>
        <taxon>Dehalogenimonas</taxon>
    </lineage>
</organism>
<dbReference type="InterPro" id="IPR019897">
    <property type="entry name" value="RidA_CS"/>
</dbReference>
<dbReference type="PANTHER" id="PTHR11803:SF39">
    <property type="entry name" value="2-IMINOBUTANOATE_2-IMINOPROPANOATE DEAMINASE"/>
    <property type="match status" value="1"/>
</dbReference>
<proteinExistence type="inferred from homology"/>
<dbReference type="InterPro" id="IPR035959">
    <property type="entry name" value="RutC-like_sf"/>
</dbReference>
<dbReference type="PROSITE" id="PS01094">
    <property type="entry name" value="UPF0076"/>
    <property type="match status" value="1"/>
</dbReference>
<dbReference type="Gene3D" id="3.30.1330.40">
    <property type="entry name" value="RutC-like"/>
    <property type="match status" value="1"/>
</dbReference>
<comment type="similarity">
    <text evidence="1">Belongs to the RutC family.</text>
</comment>
<dbReference type="Proteomes" id="UP001375370">
    <property type="component" value="Chromosome"/>
</dbReference>
<evidence type="ECO:0000256" key="1">
    <source>
        <dbReference type="ARBA" id="ARBA00010552"/>
    </source>
</evidence>
<protein>
    <submittedName>
        <fullName evidence="2">RidA family protein</fullName>
    </submittedName>
</protein>
<dbReference type="Pfam" id="PF01042">
    <property type="entry name" value="Ribonuc_L-PSP"/>
    <property type="match status" value="1"/>
</dbReference>
<dbReference type="SUPFAM" id="SSF55298">
    <property type="entry name" value="YjgF-like"/>
    <property type="match status" value="1"/>
</dbReference>
<keyword evidence="3" id="KW-1185">Reference proteome</keyword>
<dbReference type="InterPro" id="IPR006175">
    <property type="entry name" value="YjgF/YER057c/UK114"/>
</dbReference>
<evidence type="ECO:0000313" key="2">
    <source>
        <dbReference type="EMBL" id="WWX25051.1"/>
    </source>
</evidence>